<keyword evidence="8" id="KW-0732">Signal</keyword>
<keyword evidence="5 7" id="KW-1133">Transmembrane helix</keyword>
<keyword evidence="6 7" id="KW-0472">Membrane</keyword>
<evidence type="ECO:0000256" key="2">
    <source>
        <dbReference type="ARBA" id="ARBA00008017"/>
    </source>
</evidence>
<feature type="transmembrane region" description="Helical" evidence="7">
    <location>
        <begin position="532"/>
        <end position="557"/>
    </location>
</feature>
<dbReference type="PANTHER" id="PTHR30347:SF1">
    <property type="entry name" value="MECHANOSENSITIVE CHANNEL MSCK"/>
    <property type="match status" value="1"/>
</dbReference>
<evidence type="ECO:0000256" key="4">
    <source>
        <dbReference type="ARBA" id="ARBA00022692"/>
    </source>
</evidence>
<keyword evidence="13" id="KW-1185">Reference proteome</keyword>
<comment type="similarity">
    <text evidence="2">Belongs to the MscS (TC 1.A.23) family.</text>
</comment>
<dbReference type="Pfam" id="PF12607">
    <property type="entry name" value="DUF3772"/>
    <property type="match status" value="1"/>
</dbReference>
<dbReference type="Gene3D" id="1.10.287.1260">
    <property type="match status" value="1"/>
</dbReference>
<dbReference type="InterPro" id="IPR023408">
    <property type="entry name" value="MscS_beta-dom_sf"/>
</dbReference>
<name>A0A7Y0BQG1_9SPHN</name>
<feature type="transmembrane region" description="Helical" evidence="7">
    <location>
        <begin position="347"/>
        <end position="367"/>
    </location>
</feature>
<dbReference type="SUPFAM" id="SSF82689">
    <property type="entry name" value="Mechanosensitive channel protein MscS (YggB), C-terminal domain"/>
    <property type="match status" value="1"/>
</dbReference>
<dbReference type="Pfam" id="PF21082">
    <property type="entry name" value="MS_channel_3rd"/>
    <property type="match status" value="1"/>
</dbReference>
<evidence type="ECO:0000256" key="3">
    <source>
        <dbReference type="ARBA" id="ARBA00022475"/>
    </source>
</evidence>
<feature type="chain" id="PRO_5030733207" evidence="8">
    <location>
        <begin position="32"/>
        <end position="799"/>
    </location>
</feature>
<dbReference type="SUPFAM" id="SSF50182">
    <property type="entry name" value="Sm-like ribonucleoproteins"/>
    <property type="match status" value="1"/>
</dbReference>
<organism evidence="12 13">
    <name type="scientific">Novosphingobium olei</name>
    <dbReference type="NCBI Taxonomy" id="2728851"/>
    <lineage>
        <taxon>Bacteria</taxon>
        <taxon>Pseudomonadati</taxon>
        <taxon>Pseudomonadota</taxon>
        <taxon>Alphaproteobacteria</taxon>
        <taxon>Sphingomonadales</taxon>
        <taxon>Sphingomonadaceae</taxon>
        <taxon>Novosphingobium</taxon>
    </lineage>
</organism>
<dbReference type="InterPro" id="IPR049278">
    <property type="entry name" value="MS_channel_C"/>
</dbReference>
<comment type="caution">
    <text evidence="12">The sequence shown here is derived from an EMBL/GenBank/DDBJ whole genome shotgun (WGS) entry which is preliminary data.</text>
</comment>
<evidence type="ECO:0000313" key="13">
    <source>
        <dbReference type="Proteomes" id="UP000583556"/>
    </source>
</evidence>
<evidence type="ECO:0000259" key="10">
    <source>
        <dbReference type="Pfam" id="PF12607"/>
    </source>
</evidence>
<sequence length="799" mass="84635">MPTAAIATRIRVITAVLAAVFAALIPLSAQASAAKAVGETTSPQPVPAISARPAPPTYLDLWSRHAVQARQVLLATPSVPEDIKPLEAMRKVLAADREQAFRAAQTPSVALRILEAQLAALGPTPGKDQTEPAWAADKRAELEAQIKIARAPLLEAQDAQVTADVLIGEIDQRITRKTSTDLFAREPTPLSPVSWSRTPAELASAYARLRQQLKPSDGRTESPSTLGLLLTAMLATVGLYVAIAVQRAFRVRLGGALVRAQSRGGAILLTFLLDVGTLIIPSAIVLIVVLVVMTRVPKVDAGYAIISLVATAGVLLTFALWVGRSLFSPSTAEQRFIAVSDAAARRAVLLVTLLGLALVGEIAVEAASQNYPFSPAVKAVLAFPVLVGSSILLWLLAEILSPLARGDGAGELRAIDVRLHIAWLIRLIGIGGLVAGAAGYVELAREFLMPTLLTLAVIGLGLLTFWRLTMISNAVIERTGTESRHGIRLLPALYAVVIAAVSIPVIAMVWAIRAATIGDFFTTLRNGVAIGAFRISAGDVLVFFAVFAIGYGVTKWIQRIIQLSLFRALELERGVESALLTVIGYAGLLLSLLAAIVSAGLDLSSLAIVAGALSVGAGLGLQGVVANFVSGIILLVERPVRVGDWIEVGGFAGTVEKISVRSTRLRTLAMDDVIIPNSEIITGAVRNRTLADRTGRTDLEVGVAYGTDLGRAFAAITDATRAVPAVVLEPPPLVVLDRFDDSALVLKLLCVVEDVAAAPLVRSQLRMEIYRLFVERGITIPFPQREVILRNASEAPFSA</sequence>
<protein>
    <submittedName>
        <fullName evidence="12">DUF3772 domain-containing protein</fullName>
    </submittedName>
</protein>
<feature type="domain" description="Mechanosensitive ion channel MscS" evidence="9">
    <location>
        <begin position="624"/>
        <end position="688"/>
    </location>
</feature>
<dbReference type="InterPro" id="IPR011066">
    <property type="entry name" value="MscS_channel_C_sf"/>
</dbReference>
<feature type="signal peptide" evidence="8">
    <location>
        <begin position="1"/>
        <end position="31"/>
    </location>
</feature>
<proteinExistence type="inferred from homology"/>
<feature type="transmembrane region" description="Helical" evidence="7">
    <location>
        <begin position="607"/>
        <end position="636"/>
    </location>
</feature>
<keyword evidence="4 7" id="KW-0812">Transmembrane</keyword>
<feature type="domain" description="Mechanosensitive ion channel MscS C-terminal" evidence="11">
    <location>
        <begin position="699"/>
        <end position="780"/>
    </location>
</feature>
<dbReference type="InterPro" id="IPR006685">
    <property type="entry name" value="MscS_channel_2nd"/>
</dbReference>
<dbReference type="GO" id="GO:0005886">
    <property type="term" value="C:plasma membrane"/>
    <property type="evidence" value="ECO:0007669"/>
    <property type="project" value="UniProtKB-SubCell"/>
</dbReference>
<gene>
    <name evidence="12" type="ORF">HHL27_13840</name>
</gene>
<evidence type="ECO:0000256" key="7">
    <source>
        <dbReference type="SAM" id="Phobius"/>
    </source>
</evidence>
<dbReference type="InterPro" id="IPR011014">
    <property type="entry name" value="MscS_channel_TM-2"/>
</dbReference>
<dbReference type="GO" id="GO:0008381">
    <property type="term" value="F:mechanosensitive monoatomic ion channel activity"/>
    <property type="evidence" value="ECO:0007669"/>
    <property type="project" value="UniProtKB-ARBA"/>
</dbReference>
<feature type="transmembrane region" description="Helical" evidence="7">
    <location>
        <begin position="226"/>
        <end position="245"/>
    </location>
</feature>
<dbReference type="InterPro" id="IPR052702">
    <property type="entry name" value="MscS-like_channel"/>
</dbReference>
<dbReference type="PANTHER" id="PTHR30347">
    <property type="entry name" value="POTASSIUM CHANNEL RELATED"/>
    <property type="match status" value="1"/>
</dbReference>
<dbReference type="Gene3D" id="2.30.30.60">
    <property type="match status" value="1"/>
</dbReference>
<evidence type="ECO:0000259" key="11">
    <source>
        <dbReference type="Pfam" id="PF21082"/>
    </source>
</evidence>
<feature type="transmembrane region" description="Helical" evidence="7">
    <location>
        <begin position="303"/>
        <end position="327"/>
    </location>
</feature>
<evidence type="ECO:0000256" key="8">
    <source>
        <dbReference type="SAM" id="SignalP"/>
    </source>
</evidence>
<feature type="transmembrane region" description="Helical" evidence="7">
    <location>
        <begin position="379"/>
        <end position="400"/>
    </location>
</feature>
<evidence type="ECO:0000259" key="9">
    <source>
        <dbReference type="Pfam" id="PF00924"/>
    </source>
</evidence>
<feature type="domain" description="DUF3772" evidence="10">
    <location>
        <begin position="154"/>
        <end position="211"/>
    </location>
</feature>
<evidence type="ECO:0000256" key="6">
    <source>
        <dbReference type="ARBA" id="ARBA00023136"/>
    </source>
</evidence>
<reference evidence="12 13" key="1">
    <citation type="submission" date="2020-04" db="EMBL/GenBank/DDBJ databases">
        <title>Novosphingobium sp. TW-4 isolated from soil.</title>
        <authorList>
            <person name="Dahal R.H."/>
            <person name="Chaudhary D.K."/>
        </authorList>
    </citation>
    <scope>NUCLEOTIDE SEQUENCE [LARGE SCALE GENOMIC DNA]</scope>
    <source>
        <strain evidence="12 13">TW-4</strain>
    </source>
</reference>
<evidence type="ECO:0000256" key="5">
    <source>
        <dbReference type="ARBA" id="ARBA00022989"/>
    </source>
</evidence>
<dbReference type="Pfam" id="PF00924">
    <property type="entry name" value="MS_channel_2nd"/>
    <property type="match status" value="1"/>
</dbReference>
<dbReference type="Proteomes" id="UP000583556">
    <property type="component" value="Unassembled WGS sequence"/>
</dbReference>
<dbReference type="InterPro" id="IPR022249">
    <property type="entry name" value="DUF3772"/>
</dbReference>
<evidence type="ECO:0000313" key="12">
    <source>
        <dbReference type="EMBL" id="NML94751.1"/>
    </source>
</evidence>
<feature type="transmembrane region" description="Helical" evidence="7">
    <location>
        <begin position="266"/>
        <end position="291"/>
    </location>
</feature>
<feature type="transmembrane region" description="Helical" evidence="7">
    <location>
        <begin position="421"/>
        <end position="441"/>
    </location>
</feature>
<dbReference type="RefSeq" id="WP_169494041.1">
    <property type="nucleotide sequence ID" value="NZ_JABBGM010000006.1"/>
</dbReference>
<feature type="transmembrane region" description="Helical" evidence="7">
    <location>
        <begin position="447"/>
        <end position="468"/>
    </location>
</feature>
<feature type="transmembrane region" description="Helical" evidence="7">
    <location>
        <begin position="578"/>
        <end position="601"/>
    </location>
</feature>
<dbReference type="Gene3D" id="3.30.70.100">
    <property type="match status" value="1"/>
</dbReference>
<dbReference type="InterPro" id="IPR010920">
    <property type="entry name" value="LSM_dom_sf"/>
</dbReference>
<dbReference type="EMBL" id="JABBGM010000006">
    <property type="protein sequence ID" value="NML94751.1"/>
    <property type="molecule type" value="Genomic_DNA"/>
</dbReference>
<comment type="subcellular location">
    <subcellularLocation>
        <location evidence="1">Cell membrane</location>
        <topology evidence="1">Multi-pass membrane protein</topology>
    </subcellularLocation>
</comment>
<evidence type="ECO:0000256" key="1">
    <source>
        <dbReference type="ARBA" id="ARBA00004651"/>
    </source>
</evidence>
<feature type="transmembrane region" description="Helical" evidence="7">
    <location>
        <begin position="489"/>
        <end position="512"/>
    </location>
</feature>
<keyword evidence="3" id="KW-1003">Cell membrane</keyword>
<dbReference type="SUPFAM" id="SSF82861">
    <property type="entry name" value="Mechanosensitive channel protein MscS (YggB), transmembrane region"/>
    <property type="match status" value="1"/>
</dbReference>
<dbReference type="AlphaFoldDB" id="A0A7Y0BQG1"/>
<accession>A0A7Y0BQG1</accession>